<dbReference type="GO" id="GO:0016787">
    <property type="term" value="F:hydrolase activity"/>
    <property type="evidence" value="ECO:0007669"/>
    <property type="project" value="InterPro"/>
</dbReference>
<dbReference type="GO" id="GO:0003677">
    <property type="term" value="F:DNA binding"/>
    <property type="evidence" value="ECO:0007669"/>
    <property type="project" value="InterPro"/>
</dbReference>
<keyword evidence="4" id="KW-0067">ATP-binding</keyword>
<organism evidence="4 5">
    <name type="scientific">Eubacterium ramulus ATCC 29099</name>
    <dbReference type="NCBI Taxonomy" id="1256908"/>
    <lineage>
        <taxon>Bacteria</taxon>
        <taxon>Bacillati</taxon>
        <taxon>Bacillota</taxon>
        <taxon>Clostridia</taxon>
        <taxon>Eubacteriales</taxon>
        <taxon>Eubacteriaceae</taxon>
        <taxon>Eubacterium</taxon>
    </lineage>
</organism>
<sequence length="1660" mass="190072">MGAYPHDQNRCRSIVEWAGDRLREIKIQSGEPRLYIDRKKESAHWCGFFVCKKGGKKKEMRQFFTFFLSYDWFGFRQKKKKQQRRDFRFHGDVMHLGAKARFKRNVEAVRLLKHLERENRLATETEQEVLAKYVGWGGLSQAFSEDDAAWASEHKVLQELFTKEEYQAARATVTDAFYTDQGIAKSMWETLRRFGFQQGNLLEPSLGIGNFFSVMDADPMIHRYGVEIDPVSAHIAKQLYQKAEITQAGLENTRYENNFFDCAIGNVPFGDYQVADARYDHFHLKIHEYFLIRSVDLMRAGGIAILITAKGTLDGKNTSFRKLLAKKAVLLGAVRLPVEAFQGMAGTKVTSDILVLQKKEHALSDTVTWVDTLQTPDGFRVNSYFMEHPEQVLGDLQADTRFPHAFCVTKQDFCADDVKAALDRIKGTLPESVHTEEVVYAPAPADVKNYTYFFDKRGALYFKRNSVMEAVSVGRMARQRIAGMDEIRHLVHRLLKLQQKTGTEEELTRVRHKLNQTYDAYVKRYGHLTNMGNKVFREDADYPLLCALEIVEKDHVRKADIFYHCTMRRQEVVTKVDSSVDSISLRLNQYGKINLPYMGGLVQKEDETMEDAMKRLTQELQGLIYPDPACYREQTPYEGWVTAGEYLSGNVRKKLRFAQGAFRANPKLFAENVRALEQVQPEDIPAGDISIQIGIPWIEAEDYEAFLYETLGTPGYYRRDPKHLSDTDIAVKQNPVTGAYFITNKASQASVLQASETYGTARMDAYTIFQTSLNMRKVVVKDRIDHSDGSVTYVVNQKETMLASEKQELLQMKFKSWLFEEPGRRKKYVRYYNETFNHTRLREYDGSFLTFPGMNPAFELKPYQKNAVARILLSGNTLLAHCVGAGKSFEMVSACMELKRLGLAQKPLISVPKTLVRQMASEFLRLYPGAHILVTSERDFTKNRRKEFISRLATMEYDCVIMSHSQFERIPISPERQKMILQRQLDEILMGIEELKARTGEHWTVKQMERERKSIETELKRLQDASKDDVICFEELGIDCIFIDEAHIYKNCKIFSKMGNIPGITSAASKRASDMLAKCQYLNECTPGRGVILATGTPVSNSICEMYVMQRYLQSDKLSKMGLQQFDSWAATYGETTTALELAVEGNGYRFKTRFNRFRNLPELLTMFREIADVQTRDQLDLDVPEAEYRVQVAKLDTYGRKIMDSFVTRAEQIHNGGVDASVDNFLKLTTDARLLGTDARLLDPEAPKNPDGKLEQCIVCVKQEYDAALAEGKIGTQLVFSDIGTPNDGSRFSVYSYIKEGLIQNGIPKEQIAFIHDAKTEEKRQRLLDLVREGEIRVLIGSTEKCGTGVNVQDHVIALHHIDCPWVPAHIEQREGRGIRQGNENTSVRIYRYVTQDTFDAFLWSVLENKQRFISQVMHAGTTARTCDDIDEMVLNFAELKAIATGNPLIKEKMALDSEVQKLQLLKAHYDSQKYALQDAYLEEYPARIRKETEKLSRLQEDQKTIAKETKDIFCMEVEGIAYLERAEAAQAVEDLLLRAPKGVKVELGRYRGFNILYQQDIFGRNLGICGRNTYWIDASLSGSGCIRRLDNFFTSWDKMEQKIKAKIEEYRNALKAAKAEYEKPFEREAELIEKSQRLSQINASLELDRKDDSGEAVT</sequence>
<feature type="coiled-coil region" evidence="1">
    <location>
        <begin position="1483"/>
        <end position="1510"/>
    </location>
</feature>
<dbReference type="Gene3D" id="3.40.50.300">
    <property type="entry name" value="P-loop containing nucleotide triphosphate hydrolases"/>
    <property type="match status" value="2"/>
</dbReference>
<dbReference type="GO" id="GO:0008170">
    <property type="term" value="F:N-methyltransferase activity"/>
    <property type="evidence" value="ECO:0007669"/>
    <property type="project" value="InterPro"/>
</dbReference>
<accession>U2PE18</accession>
<dbReference type="HOGENOM" id="CLU_000181_8_7_9"/>
<protein>
    <submittedName>
        <fullName evidence="4">Helicase protein</fullName>
    </submittedName>
</protein>
<dbReference type="SUPFAM" id="SSF52540">
    <property type="entry name" value="P-loop containing nucleoside triphosphate hydrolases"/>
    <property type="match status" value="2"/>
</dbReference>
<dbReference type="GO" id="GO:0004386">
    <property type="term" value="F:helicase activity"/>
    <property type="evidence" value="ECO:0007669"/>
    <property type="project" value="UniProtKB-KW"/>
</dbReference>
<dbReference type="InterPro" id="IPR001650">
    <property type="entry name" value="Helicase_C-like"/>
</dbReference>
<dbReference type="SMART" id="SM00490">
    <property type="entry name" value="HELICc"/>
    <property type="match status" value="1"/>
</dbReference>
<evidence type="ECO:0000259" key="3">
    <source>
        <dbReference type="PROSITE" id="PS51194"/>
    </source>
</evidence>
<dbReference type="Proteomes" id="UP000016608">
    <property type="component" value="Unassembled WGS sequence"/>
</dbReference>
<evidence type="ECO:0000313" key="4">
    <source>
        <dbReference type="EMBL" id="ERK41929.1"/>
    </source>
</evidence>
<dbReference type="SMART" id="SM00487">
    <property type="entry name" value="DEXDc"/>
    <property type="match status" value="1"/>
</dbReference>
<dbReference type="PRINTS" id="PR00507">
    <property type="entry name" value="N12N6MTFRASE"/>
</dbReference>
<feature type="domain" description="Helicase C-terminal" evidence="3">
    <location>
        <begin position="1254"/>
        <end position="1427"/>
    </location>
</feature>
<gene>
    <name evidence="4" type="ORF">HMPREF0373_03004</name>
</gene>
<reference evidence="4 5" key="1">
    <citation type="submission" date="2013-06" db="EMBL/GenBank/DDBJ databases">
        <authorList>
            <person name="Weinstock G."/>
            <person name="Sodergren E."/>
            <person name="Lobos E.A."/>
            <person name="Fulton L."/>
            <person name="Fulton R."/>
            <person name="Courtney L."/>
            <person name="Fronick C."/>
            <person name="O'Laughlin M."/>
            <person name="Godfrey J."/>
            <person name="Wilson R.M."/>
            <person name="Miner T."/>
            <person name="Farmer C."/>
            <person name="Delehaunty K."/>
            <person name="Cordes M."/>
            <person name="Minx P."/>
            <person name="Tomlinson C."/>
            <person name="Chen J."/>
            <person name="Wollam A."/>
            <person name="Pepin K.H."/>
            <person name="Bhonagiri V."/>
            <person name="Zhang X."/>
            <person name="Warren W."/>
            <person name="Mitreva M."/>
            <person name="Mardis E.R."/>
            <person name="Wilson R.K."/>
        </authorList>
    </citation>
    <scope>NUCLEOTIDE SEQUENCE [LARGE SCALE GENOMIC DNA]</scope>
    <source>
        <strain evidence="4 5">ATCC 29099</strain>
    </source>
</reference>
<keyword evidence="4" id="KW-0547">Nucleotide-binding</keyword>
<evidence type="ECO:0000313" key="5">
    <source>
        <dbReference type="Proteomes" id="UP000016608"/>
    </source>
</evidence>
<proteinExistence type="predicted"/>
<dbReference type="EMBL" id="AWVJ01000180">
    <property type="protein sequence ID" value="ERK41929.1"/>
    <property type="molecule type" value="Genomic_DNA"/>
</dbReference>
<dbReference type="InterPro" id="IPR006935">
    <property type="entry name" value="Helicase/UvrB_N"/>
</dbReference>
<dbReference type="eggNOG" id="COG4646">
    <property type="taxonomic scope" value="Bacteria"/>
</dbReference>
<keyword evidence="4" id="KW-0347">Helicase</keyword>
<dbReference type="PANTHER" id="PTHR41313:SF1">
    <property type="entry name" value="DNA METHYLASE ADENINE-SPECIFIC DOMAIN-CONTAINING PROTEIN"/>
    <property type="match status" value="1"/>
</dbReference>
<keyword evidence="1" id="KW-0175">Coiled coil</keyword>
<dbReference type="eggNOG" id="COG0553">
    <property type="taxonomic scope" value="Bacteria"/>
</dbReference>
<evidence type="ECO:0000259" key="2">
    <source>
        <dbReference type="PROSITE" id="PS51192"/>
    </source>
</evidence>
<dbReference type="Pfam" id="PF00271">
    <property type="entry name" value="Helicase_C"/>
    <property type="match status" value="1"/>
</dbReference>
<dbReference type="Pfam" id="PF02384">
    <property type="entry name" value="N6_Mtase"/>
    <property type="match status" value="1"/>
</dbReference>
<dbReference type="InterPro" id="IPR027417">
    <property type="entry name" value="P-loop_NTPase"/>
</dbReference>
<feature type="coiled-coil region" evidence="1">
    <location>
        <begin position="978"/>
        <end position="1028"/>
    </location>
</feature>
<dbReference type="PATRIC" id="fig|1256908.3.peg.2761"/>
<evidence type="ECO:0000256" key="1">
    <source>
        <dbReference type="SAM" id="Coils"/>
    </source>
</evidence>
<dbReference type="InterPro" id="IPR003356">
    <property type="entry name" value="DNA_methylase_A-5"/>
</dbReference>
<keyword evidence="4" id="KW-0378">Hydrolase</keyword>
<dbReference type="PROSITE" id="PS51192">
    <property type="entry name" value="HELICASE_ATP_BIND_1"/>
    <property type="match status" value="1"/>
</dbReference>
<comment type="caution">
    <text evidence="4">The sequence shown here is derived from an EMBL/GenBank/DDBJ whole genome shotgun (WGS) entry which is preliminary data.</text>
</comment>
<dbReference type="Pfam" id="PF04851">
    <property type="entry name" value="ResIII"/>
    <property type="match status" value="1"/>
</dbReference>
<dbReference type="Gene3D" id="3.40.50.150">
    <property type="entry name" value="Vaccinia Virus protein VP39"/>
    <property type="match status" value="1"/>
</dbReference>
<keyword evidence="5" id="KW-1185">Reference proteome</keyword>
<dbReference type="InterPro" id="IPR052933">
    <property type="entry name" value="DNA_Protect_Modify"/>
</dbReference>
<dbReference type="PROSITE" id="PS51194">
    <property type="entry name" value="HELICASE_CTER"/>
    <property type="match status" value="1"/>
</dbReference>
<dbReference type="PANTHER" id="PTHR41313">
    <property type="entry name" value="ADENINE-SPECIFIC METHYLTRANSFERASE"/>
    <property type="match status" value="1"/>
</dbReference>
<dbReference type="GO" id="GO:0005524">
    <property type="term" value="F:ATP binding"/>
    <property type="evidence" value="ECO:0007669"/>
    <property type="project" value="InterPro"/>
</dbReference>
<feature type="domain" description="Helicase ATP-binding" evidence="2">
    <location>
        <begin position="868"/>
        <end position="1116"/>
    </location>
</feature>
<dbReference type="InterPro" id="IPR014001">
    <property type="entry name" value="Helicase_ATP-bd"/>
</dbReference>
<dbReference type="SUPFAM" id="SSF53335">
    <property type="entry name" value="S-adenosyl-L-methionine-dependent methyltransferases"/>
    <property type="match status" value="1"/>
</dbReference>
<dbReference type="eggNOG" id="COG0827">
    <property type="taxonomic scope" value="Bacteria"/>
</dbReference>
<name>U2PE18_EUBRA</name>
<dbReference type="InterPro" id="IPR029063">
    <property type="entry name" value="SAM-dependent_MTases_sf"/>
</dbReference>